<accession>A0A7S6ZVY2</accession>
<evidence type="ECO:0000313" key="2">
    <source>
        <dbReference type="Proteomes" id="UP000593932"/>
    </source>
</evidence>
<proteinExistence type="predicted"/>
<reference evidence="1 2" key="1">
    <citation type="submission" date="2020-10" db="EMBL/GenBank/DDBJ databases">
        <title>complete genome sequencing of Lysobacter sp. H23M41.</title>
        <authorList>
            <person name="Bae J.-W."/>
            <person name="Lee S.-Y."/>
        </authorList>
    </citation>
    <scope>NUCLEOTIDE SEQUENCE [LARGE SCALE GENOMIC DNA]</scope>
    <source>
        <strain evidence="1 2">H23M41</strain>
    </source>
</reference>
<dbReference type="Gene3D" id="2.60.200.60">
    <property type="match status" value="1"/>
</dbReference>
<evidence type="ECO:0000313" key="1">
    <source>
        <dbReference type="EMBL" id="QOW22649.1"/>
    </source>
</evidence>
<dbReference type="EMBL" id="CP063657">
    <property type="protein sequence ID" value="QOW22649.1"/>
    <property type="molecule type" value="Genomic_DNA"/>
</dbReference>
<gene>
    <name evidence="1" type="ORF">INQ42_03395</name>
</gene>
<keyword evidence="2" id="KW-1185">Reference proteome</keyword>
<dbReference type="Proteomes" id="UP000593932">
    <property type="component" value="Chromosome"/>
</dbReference>
<organism evidence="1 2">
    <name type="scientific">Novilysobacter avium</name>
    <dbReference type="NCBI Taxonomy" id="2781023"/>
    <lineage>
        <taxon>Bacteria</taxon>
        <taxon>Pseudomonadati</taxon>
        <taxon>Pseudomonadota</taxon>
        <taxon>Gammaproteobacteria</taxon>
        <taxon>Lysobacterales</taxon>
        <taxon>Lysobacteraceae</taxon>
        <taxon>Novilysobacter</taxon>
    </lineage>
</organism>
<dbReference type="RefSeq" id="WP_194035144.1">
    <property type="nucleotide sequence ID" value="NZ_CP063657.1"/>
</dbReference>
<dbReference type="Pfam" id="PF05488">
    <property type="entry name" value="PAAR_motif"/>
    <property type="match status" value="1"/>
</dbReference>
<name>A0A7S6ZVY2_9GAMM</name>
<dbReference type="CDD" id="cd14744">
    <property type="entry name" value="PAAR_CT_2"/>
    <property type="match status" value="1"/>
</dbReference>
<dbReference type="InterPro" id="IPR008727">
    <property type="entry name" value="PAAR_motif"/>
</dbReference>
<sequence length="182" mass="18904">MTGNWIVLGDATSSGGRMITCTPFTDVDGKGVCRKGDKATCPQHKGVFPITGGYDPTTIIDDHEVALHGATLACGCKVLSTQQMRVFLDGGGGAVAVGSPAAAQVATALTQAAASGLLPYDEAFVLISELTGKPLVNRQYRLIRMDGAIEDGTTDDEGKTHIATSDMPEGLHVEIGEEKVDA</sequence>
<protein>
    <submittedName>
        <fullName evidence="1">PAAR domain-containing protein</fullName>
    </submittedName>
</protein>